<accession>A0A9D1TB86</accession>
<keyword evidence="1" id="KW-1133">Transmembrane helix</keyword>
<gene>
    <name evidence="2" type="ORF">IAA64_01505</name>
</gene>
<name>A0A9D1TB86_9FIRM</name>
<dbReference type="AlphaFoldDB" id="A0A9D1TB86"/>
<protein>
    <submittedName>
        <fullName evidence="2">Uncharacterized protein</fullName>
    </submittedName>
</protein>
<keyword evidence="1" id="KW-0812">Transmembrane</keyword>
<dbReference type="EMBL" id="DVOT01000028">
    <property type="protein sequence ID" value="HIV26619.1"/>
    <property type="molecule type" value="Genomic_DNA"/>
</dbReference>
<sequence length="215" mass="23953">MRRILREISYDLREPGTHMLAIPVIALLFVLLTLFVQARFSAMERQNTFTLFALELLFPFLGGYAAIALMRGIFDAEGGETLFTYGKSFFYWGWIRQMRFFALYAILVAAVSVCTAAILHGSIMDIFTVTLAQCFAVMGVAFFGVCVSKRTDGGLIVLAAFVGIQLILGREYPVLNWIYNFSGYAVNPMQKSNILSACALIGLASWSLGQLWVRP</sequence>
<dbReference type="Proteomes" id="UP000886884">
    <property type="component" value="Unassembled WGS sequence"/>
</dbReference>
<reference evidence="2" key="2">
    <citation type="journal article" date="2021" name="PeerJ">
        <title>Extensive microbial diversity within the chicken gut microbiome revealed by metagenomics and culture.</title>
        <authorList>
            <person name="Gilroy R."/>
            <person name="Ravi A."/>
            <person name="Getino M."/>
            <person name="Pursley I."/>
            <person name="Horton D.L."/>
            <person name="Alikhan N.F."/>
            <person name="Baker D."/>
            <person name="Gharbi K."/>
            <person name="Hall N."/>
            <person name="Watson M."/>
            <person name="Adriaenssens E.M."/>
            <person name="Foster-Nyarko E."/>
            <person name="Jarju S."/>
            <person name="Secka A."/>
            <person name="Antonio M."/>
            <person name="Oren A."/>
            <person name="Chaudhuri R.R."/>
            <person name="La Ragione R."/>
            <person name="Hildebrand F."/>
            <person name="Pallen M.J."/>
        </authorList>
    </citation>
    <scope>NUCLEOTIDE SEQUENCE</scope>
    <source>
        <strain evidence="2">CHK183-6373</strain>
    </source>
</reference>
<feature type="transmembrane region" description="Helical" evidence="1">
    <location>
        <begin position="154"/>
        <end position="174"/>
    </location>
</feature>
<reference evidence="2" key="1">
    <citation type="submission" date="2020-10" db="EMBL/GenBank/DDBJ databases">
        <authorList>
            <person name="Gilroy R."/>
        </authorList>
    </citation>
    <scope>NUCLEOTIDE SEQUENCE</scope>
    <source>
        <strain evidence="2">CHK183-6373</strain>
    </source>
</reference>
<evidence type="ECO:0000256" key="1">
    <source>
        <dbReference type="SAM" id="Phobius"/>
    </source>
</evidence>
<feature type="transmembrane region" description="Helical" evidence="1">
    <location>
        <begin position="126"/>
        <end position="147"/>
    </location>
</feature>
<keyword evidence="1" id="KW-0472">Membrane</keyword>
<feature type="transmembrane region" description="Helical" evidence="1">
    <location>
        <begin position="52"/>
        <end position="74"/>
    </location>
</feature>
<feature type="transmembrane region" description="Helical" evidence="1">
    <location>
        <begin position="20"/>
        <end position="40"/>
    </location>
</feature>
<feature type="transmembrane region" description="Helical" evidence="1">
    <location>
        <begin position="100"/>
        <end position="120"/>
    </location>
</feature>
<evidence type="ECO:0000313" key="2">
    <source>
        <dbReference type="EMBL" id="HIV26619.1"/>
    </source>
</evidence>
<comment type="caution">
    <text evidence="2">The sequence shown here is derived from an EMBL/GenBank/DDBJ whole genome shotgun (WGS) entry which is preliminary data.</text>
</comment>
<feature type="transmembrane region" description="Helical" evidence="1">
    <location>
        <begin position="194"/>
        <end position="213"/>
    </location>
</feature>
<proteinExistence type="predicted"/>
<evidence type="ECO:0000313" key="3">
    <source>
        <dbReference type="Proteomes" id="UP000886884"/>
    </source>
</evidence>
<organism evidence="2 3">
    <name type="scientific">Candidatus Ornithocaccomicrobium faecavium</name>
    <dbReference type="NCBI Taxonomy" id="2840890"/>
    <lineage>
        <taxon>Bacteria</taxon>
        <taxon>Bacillati</taxon>
        <taxon>Bacillota</taxon>
        <taxon>Clostridia</taxon>
        <taxon>Candidatus Ornithocaccomicrobium</taxon>
    </lineage>
</organism>